<dbReference type="Gene3D" id="3.90.1150.10">
    <property type="entry name" value="Aspartate Aminotransferase, domain 1"/>
    <property type="match status" value="2"/>
</dbReference>
<dbReference type="InterPro" id="IPR015422">
    <property type="entry name" value="PyrdxlP-dep_Trfase_small"/>
</dbReference>
<accession>A0A7S0B4F4</accession>
<dbReference type="PANTHER" id="PTHR11773:SF1">
    <property type="entry name" value="GLYCINE DEHYDROGENASE (DECARBOXYLATING), MITOCHONDRIAL"/>
    <property type="match status" value="1"/>
</dbReference>
<dbReference type="GO" id="GO:0004375">
    <property type="term" value="F:glycine dehydrogenase (decarboxylating) activity"/>
    <property type="evidence" value="ECO:0007669"/>
    <property type="project" value="UniProtKB-UniRule"/>
</dbReference>
<evidence type="ECO:0000259" key="9">
    <source>
        <dbReference type="Pfam" id="PF21478"/>
    </source>
</evidence>
<dbReference type="SUPFAM" id="SSF53383">
    <property type="entry name" value="PLP-dependent transferases"/>
    <property type="match status" value="2"/>
</dbReference>
<dbReference type="FunFam" id="3.40.640.10:FF:000005">
    <property type="entry name" value="Glycine dehydrogenase (decarboxylating), mitochondrial"/>
    <property type="match status" value="1"/>
</dbReference>
<dbReference type="GO" id="GO:0005960">
    <property type="term" value="C:glycine cleavage complex"/>
    <property type="evidence" value="ECO:0007669"/>
    <property type="project" value="TreeGrafter"/>
</dbReference>
<dbReference type="NCBIfam" id="TIGR00461">
    <property type="entry name" value="gcvP"/>
    <property type="match status" value="1"/>
</dbReference>
<evidence type="ECO:0000256" key="7">
    <source>
        <dbReference type="RuleBase" id="RU364056"/>
    </source>
</evidence>
<feature type="domain" description="Glycine dehydrogenase C-terminal" evidence="9">
    <location>
        <begin position="866"/>
        <end position="986"/>
    </location>
</feature>
<feature type="domain" description="Glycine cleavage system P-protein N-terminal" evidence="8">
    <location>
        <begin position="98"/>
        <end position="529"/>
    </location>
</feature>
<evidence type="ECO:0000256" key="1">
    <source>
        <dbReference type="ARBA" id="ARBA00001933"/>
    </source>
</evidence>
<dbReference type="AlphaFoldDB" id="A0A7S0B4F4"/>
<evidence type="ECO:0000256" key="3">
    <source>
        <dbReference type="ARBA" id="ARBA00022898"/>
    </source>
</evidence>
<comment type="subcellular location">
    <subcellularLocation>
        <location evidence="7">Mitochondrion</location>
    </subcellularLocation>
</comment>
<dbReference type="EC" id="1.4.4.2" evidence="7"/>
<evidence type="ECO:0000256" key="5">
    <source>
        <dbReference type="ARBA" id="ARBA00049026"/>
    </source>
</evidence>
<proteinExistence type="inferred from homology"/>
<comment type="function">
    <text evidence="7">The glycine cleavage system catalyzes the degradation of glycine.</text>
</comment>
<dbReference type="InterPro" id="IPR020581">
    <property type="entry name" value="GDC_P"/>
</dbReference>
<feature type="modified residue" description="N6-(pyridoxal phosphate)lysine" evidence="6">
    <location>
        <position position="793"/>
    </location>
</feature>
<dbReference type="GO" id="GO:0005739">
    <property type="term" value="C:mitochondrion"/>
    <property type="evidence" value="ECO:0007669"/>
    <property type="project" value="UniProtKB-SubCell"/>
</dbReference>
<dbReference type="InterPro" id="IPR015424">
    <property type="entry name" value="PyrdxlP-dep_Trfase"/>
</dbReference>
<dbReference type="CDD" id="cd00613">
    <property type="entry name" value="GDC-P"/>
    <property type="match status" value="1"/>
</dbReference>
<dbReference type="InterPro" id="IPR049316">
    <property type="entry name" value="GDC-P_C"/>
</dbReference>
<evidence type="ECO:0000256" key="4">
    <source>
        <dbReference type="ARBA" id="ARBA00023002"/>
    </source>
</evidence>
<gene>
    <name evidence="10" type="ORF">PBAH0796_LOCUS26721</name>
</gene>
<comment type="subunit">
    <text evidence="7">The glycine cleavage system is composed of four proteins: P, T, L and H.</text>
</comment>
<keyword evidence="7" id="KW-0496">Mitochondrion</keyword>
<keyword evidence="3 6" id="KW-0663">Pyridoxal phosphate</keyword>
<dbReference type="GO" id="GO:0019464">
    <property type="term" value="P:glycine decarboxylation via glycine cleavage system"/>
    <property type="evidence" value="ECO:0007669"/>
    <property type="project" value="TreeGrafter"/>
</dbReference>
<feature type="domain" description="Glycine cleavage system P-protein N-terminal" evidence="8">
    <location>
        <begin position="566"/>
        <end position="821"/>
    </location>
</feature>
<organism evidence="10">
    <name type="scientific">Pyrodinium bahamense</name>
    <dbReference type="NCBI Taxonomy" id="73915"/>
    <lineage>
        <taxon>Eukaryota</taxon>
        <taxon>Sar</taxon>
        <taxon>Alveolata</taxon>
        <taxon>Dinophyceae</taxon>
        <taxon>Gonyaulacales</taxon>
        <taxon>Pyrocystaceae</taxon>
        <taxon>Pyrodinium</taxon>
    </lineage>
</organism>
<protein>
    <recommendedName>
        <fullName evidence="7">Glycine cleavage system P protein</fullName>
        <ecNumber evidence="7">1.4.4.2</ecNumber>
    </recommendedName>
</protein>
<dbReference type="GO" id="GO:0030170">
    <property type="term" value="F:pyridoxal phosphate binding"/>
    <property type="evidence" value="ECO:0007669"/>
    <property type="project" value="TreeGrafter"/>
</dbReference>
<sequence>MLSRVAPAVEATTTAALRGVPAIRAVAASVAHAAGQTQRHGGGWRPQVLGCSVRPKATTATTATSSSPASEAFATPPAGGAQVVNVQELLSPTDTFHNRHLGPSPRDVDEMCRIIGVRDLEDLIEQTIPAEVRRDIPLDLPDGKLGEAGSLTLIKAILSKNVIAKNFIGMGYHGTHVPGTILRNLLENPGWYTAYTPYQAEISQGRLESLVNFQTLVCELTGMEVANASLLDEGTAAAEAMAMIARTVNSKAKNQFFVSDKVHPQSIDVLRTRAQHFGMELIVGDHNSNDFASMTKLCGALVQYPDTSGLLQDFSGLGQALHKNGAHLVVAADPLALVVAKPPSEFGADVVVGSMQRFGVPMWFGGPSAAYLATAKKQVRRMPGRIIGESVDRLGNPAYRLTLQTREQHIRLDKATSNVCTAQVLLANMAAMYAVYHRTDGLKQIAKRVHGLAQLFASELMKLGVPVPASGTGAFFDTVAFDVSPASPAAVVERLQEQRLNCRVLDATRVAASFDETHLEADVHGLVAALRATGLGSSPSGAATAVDGCMPAEFARTKPFLQQQIFNSIYSETEMMRYMHTLQLKDLGLDKSMISLGSCTMKLNSVSSLAPCSWPEITNMHPFAPESQTAGYREMLESLEKYLVSCTGFDACSLQPTSGASGEYAGLLVIRKYLETKGEGHRNVCIIPRSAHGTNPASAAMCDMQIKWIDDSKGMDLEEFRKMCQDSKDSLAALMVTYPSTRAFFEDNIQEICQIVHDNGGQVYMDGANMNAQLGLTSPGMIGADVCHLNLHKTFSIPHGGGGPGLGPICVRAHLAPHLPNHRVVSPSSGGDLGPVSAAPWGQAGIACIPWMFCTMLGVRGVTDSARYAILNANYAKARLAPHYTICATNAKDKCSHEFIIDCSDIRRKTGIVEEDIAKRLQDYGFHAPTMSWPVPHSLMVEPTESENKGELDRFCDAMIAIREEIRKIENGTWPLEDNPLKNAPHTQTEVCASVWTHPYTREDAAFPVPWLLKRGKFWPSVARVDNSLGDRKLKLCHES</sequence>
<dbReference type="InterPro" id="IPR049315">
    <property type="entry name" value="GDC-P_N"/>
</dbReference>
<evidence type="ECO:0000259" key="8">
    <source>
        <dbReference type="Pfam" id="PF02347"/>
    </source>
</evidence>
<evidence type="ECO:0000256" key="6">
    <source>
        <dbReference type="PIRSR" id="PIRSR603437-50"/>
    </source>
</evidence>
<dbReference type="Pfam" id="PF02347">
    <property type="entry name" value="GDC-P"/>
    <property type="match status" value="2"/>
</dbReference>
<reference evidence="10" key="1">
    <citation type="submission" date="2021-01" db="EMBL/GenBank/DDBJ databases">
        <authorList>
            <person name="Corre E."/>
            <person name="Pelletier E."/>
            <person name="Niang G."/>
            <person name="Scheremetjew M."/>
            <person name="Finn R."/>
            <person name="Kale V."/>
            <person name="Holt S."/>
            <person name="Cochrane G."/>
            <person name="Meng A."/>
            <person name="Brown T."/>
            <person name="Cohen L."/>
        </authorList>
    </citation>
    <scope>NUCLEOTIDE SEQUENCE</scope>
    <source>
        <strain evidence="10">Pbaha01</strain>
    </source>
</reference>
<keyword evidence="7" id="KW-0809">Transit peptide</keyword>
<dbReference type="EMBL" id="HBEG01043815">
    <property type="protein sequence ID" value="CAD8383033.1"/>
    <property type="molecule type" value="Transcribed_RNA"/>
</dbReference>
<comment type="cofactor">
    <cofactor evidence="1 6 7">
        <name>pyridoxal 5'-phosphate</name>
        <dbReference type="ChEBI" id="CHEBI:597326"/>
    </cofactor>
</comment>
<evidence type="ECO:0000313" key="10">
    <source>
        <dbReference type="EMBL" id="CAD8383033.1"/>
    </source>
</evidence>
<keyword evidence="4 7" id="KW-0560">Oxidoreductase</keyword>
<dbReference type="Pfam" id="PF21478">
    <property type="entry name" value="GcvP2_C"/>
    <property type="match status" value="1"/>
</dbReference>
<dbReference type="FunFam" id="3.40.640.10:FF:000224">
    <property type="entry name" value="Probable glycine dehydrogenase (decarboxylating) subunit 2"/>
    <property type="match status" value="1"/>
</dbReference>
<dbReference type="PANTHER" id="PTHR11773">
    <property type="entry name" value="GLYCINE DEHYDROGENASE, DECARBOXYLATING"/>
    <property type="match status" value="1"/>
</dbReference>
<comment type="catalytic activity">
    <reaction evidence="5 7">
        <text>N(6)-[(R)-lipoyl]-L-lysyl-[glycine-cleavage complex H protein] + glycine + H(+) = N(6)-[(R)-S(8)-aminomethyldihydrolipoyl]-L-lysyl-[glycine-cleavage complex H protein] + CO2</text>
        <dbReference type="Rhea" id="RHEA:24304"/>
        <dbReference type="Rhea" id="RHEA-COMP:10494"/>
        <dbReference type="Rhea" id="RHEA-COMP:10495"/>
        <dbReference type="ChEBI" id="CHEBI:15378"/>
        <dbReference type="ChEBI" id="CHEBI:16526"/>
        <dbReference type="ChEBI" id="CHEBI:57305"/>
        <dbReference type="ChEBI" id="CHEBI:83099"/>
        <dbReference type="ChEBI" id="CHEBI:83143"/>
        <dbReference type="EC" id="1.4.4.2"/>
    </reaction>
</comment>
<name>A0A7S0B4F4_9DINO</name>
<evidence type="ECO:0000256" key="2">
    <source>
        <dbReference type="ARBA" id="ARBA00010756"/>
    </source>
</evidence>
<dbReference type="GO" id="GO:0016594">
    <property type="term" value="F:glycine binding"/>
    <property type="evidence" value="ECO:0007669"/>
    <property type="project" value="TreeGrafter"/>
</dbReference>
<dbReference type="InterPro" id="IPR015421">
    <property type="entry name" value="PyrdxlP-dep_Trfase_major"/>
</dbReference>
<dbReference type="InterPro" id="IPR003437">
    <property type="entry name" value="GcvP"/>
</dbReference>
<comment type="similarity">
    <text evidence="2 7">Belongs to the GcvP family.</text>
</comment>
<dbReference type="Gene3D" id="3.40.640.10">
    <property type="entry name" value="Type I PLP-dependent aspartate aminotransferase-like (Major domain)"/>
    <property type="match status" value="2"/>
</dbReference>